<dbReference type="SUPFAM" id="SSF47090">
    <property type="entry name" value="PGBD-like"/>
    <property type="match status" value="1"/>
</dbReference>
<dbReference type="Gene3D" id="3.40.630.10">
    <property type="entry name" value="Zn peptidases"/>
    <property type="match status" value="1"/>
</dbReference>
<dbReference type="SUPFAM" id="SSF53187">
    <property type="entry name" value="Zn-dependent exopeptidases"/>
    <property type="match status" value="1"/>
</dbReference>
<dbReference type="PROSITE" id="PS52035">
    <property type="entry name" value="PEPTIDASE_M14"/>
    <property type="match status" value="1"/>
</dbReference>
<dbReference type="PANTHER" id="PTHR11705:SF143">
    <property type="entry name" value="SLL0236 PROTEIN"/>
    <property type="match status" value="1"/>
</dbReference>
<dbReference type="CDD" id="cd06229">
    <property type="entry name" value="M14_Endopeptidase_I"/>
    <property type="match status" value="1"/>
</dbReference>
<accession>A0ABY8EI01</accession>
<dbReference type="InterPro" id="IPR018392">
    <property type="entry name" value="LysM"/>
</dbReference>
<organism evidence="10 11">
    <name type="scientific">Tepidibacter hydrothermalis</name>
    <dbReference type="NCBI Taxonomy" id="3036126"/>
    <lineage>
        <taxon>Bacteria</taxon>
        <taxon>Bacillati</taxon>
        <taxon>Bacillota</taxon>
        <taxon>Clostridia</taxon>
        <taxon>Peptostreptococcales</taxon>
        <taxon>Peptostreptococcaceae</taxon>
        <taxon>Tepidibacter</taxon>
    </lineage>
</organism>
<evidence type="ECO:0000256" key="2">
    <source>
        <dbReference type="ARBA" id="ARBA00005988"/>
    </source>
</evidence>
<dbReference type="InterPro" id="IPR034274">
    <property type="entry name" value="ENP1_M14_CPD"/>
</dbReference>
<dbReference type="RefSeq" id="WP_277733608.1">
    <property type="nucleotide sequence ID" value="NZ_CP120733.1"/>
</dbReference>
<evidence type="ECO:0000256" key="7">
    <source>
        <dbReference type="PROSITE-ProRule" id="PRU01379"/>
    </source>
</evidence>
<dbReference type="Proteomes" id="UP001222800">
    <property type="component" value="Chromosome"/>
</dbReference>
<feature type="active site" description="Proton donor/acceptor" evidence="7">
    <location>
        <position position="388"/>
    </location>
</feature>
<proteinExistence type="inferred from homology"/>
<comment type="cofactor">
    <cofactor evidence="1">
        <name>Zn(2+)</name>
        <dbReference type="ChEBI" id="CHEBI:29105"/>
    </cofactor>
</comment>
<dbReference type="InterPro" id="IPR036779">
    <property type="entry name" value="LysM_dom_sf"/>
</dbReference>
<gene>
    <name evidence="10" type="ORF">P4S50_05495</name>
</gene>
<dbReference type="Pfam" id="PF01476">
    <property type="entry name" value="LysM"/>
    <property type="match status" value="1"/>
</dbReference>
<dbReference type="InterPro" id="IPR036366">
    <property type="entry name" value="PGBDSf"/>
</dbReference>
<feature type="domain" description="Peptidase M14" evidence="9">
    <location>
        <begin position="123"/>
        <end position="416"/>
    </location>
</feature>
<evidence type="ECO:0000313" key="11">
    <source>
        <dbReference type="Proteomes" id="UP001222800"/>
    </source>
</evidence>
<dbReference type="InterPro" id="IPR000834">
    <property type="entry name" value="Peptidase_M14"/>
</dbReference>
<evidence type="ECO:0000256" key="5">
    <source>
        <dbReference type="ARBA" id="ARBA00022833"/>
    </source>
</evidence>
<evidence type="ECO:0000256" key="4">
    <source>
        <dbReference type="ARBA" id="ARBA00022801"/>
    </source>
</evidence>
<evidence type="ECO:0000256" key="1">
    <source>
        <dbReference type="ARBA" id="ARBA00001947"/>
    </source>
</evidence>
<protein>
    <submittedName>
        <fullName evidence="10">M14 family metallopeptidase</fullName>
    </submittedName>
</protein>
<dbReference type="SUPFAM" id="SSF54106">
    <property type="entry name" value="LysM domain"/>
    <property type="match status" value="1"/>
</dbReference>
<keyword evidence="3" id="KW-0645">Protease</keyword>
<keyword evidence="4" id="KW-0378">Hydrolase</keyword>
<keyword evidence="5" id="KW-0862">Zinc</keyword>
<dbReference type="CDD" id="cd00118">
    <property type="entry name" value="LysM"/>
    <property type="match status" value="1"/>
</dbReference>
<dbReference type="EMBL" id="CP120733">
    <property type="protein sequence ID" value="WFD11530.1"/>
    <property type="molecule type" value="Genomic_DNA"/>
</dbReference>
<evidence type="ECO:0000256" key="6">
    <source>
        <dbReference type="ARBA" id="ARBA00023049"/>
    </source>
</evidence>
<dbReference type="Gene3D" id="1.10.101.10">
    <property type="entry name" value="PGBD-like superfamily/PGBD"/>
    <property type="match status" value="1"/>
</dbReference>
<dbReference type="PROSITE" id="PS51782">
    <property type="entry name" value="LYSM"/>
    <property type="match status" value="1"/>
</dbReference>
<reference evidence="10 11" key="1">
    <citation type="submission" date="2023-03" db="EMBL/GenBank/DDBJ databases">
        <title>Complete genome sequence of Tepidibacter sp. SWIR-1, isolated from a deep-sea hydrothermal vent.</title>
        <authorList>
            <person name="Li X."/>
        </authorList>
    </citation>
    <scope>NUCLEOTIDE SEQUENCE [LARGE SCALE GENOMIC DNA]</scope>
    <source>
        <strain evidence="10 11">SWIR-1</strain>
    </source>
</reference>
<evidence type="ECO:0000259" key="9">
    <source>
        <dbReference type="PROSITE" id="PS52035"/>
    </source>
</evidence>
<dbReference type="SMART" id="SM00257">
    <property type="entry name" value="LysM"/>
    <property type="match status" value="1"/>
</dbReference>
<name>A0ABY8EI01_9FIRM</name>
<comment type="similarity">
    <text evidence="2 7">Belongs to the peptidase M14 family.</text>
</comment>
<keyword evidence="6" id="KW-0482">Metalloprotease</keyword>
<feature type="domain" description="LysM" evidence="8">
    <location>
        <begin position="68"/>
        <end position="112"/>
    </location>
</feature>
<dbReference type="Pfam" id="PF01471">
    <property type="entry name" value="PG_binding_1"/>
    <property type="match status" value="1"/>
</dbReference>
<dbReference type="Gene3D" id="3.10.350.10">
    <property type="entry name" value="LysM domain"/>
    <property type="match status" value="1"/>
</dbReference>
<dbReference type="SMART" id="SM00631">
    <property type="entry name" value="Zn_pept"/>
    <property type="match status" value="1"/>
</dbReference>
<evidence type="ECO:0000313" key="10">
    <source>
        <dbReference type="EMBL" id="WFD11530.1"/>
    </source>
</evidence>
<dbReference type="InterPro" id="IPR036365">
    <property type="entry name" value="PGBD-like_sf"/>
</dbReference>
<evidence type="ECO:0000259" key="8">
    <source>
        <dbReference type="PROSITE" id="PS51782"/>
    </source>
</evidence>
<dbReference type="PANTHER" id="PTHR11705">
    <property type="entry name" value="PROTEASE FAMILY M14 CARBOXYPEPTIDASE A,B"/>
    <property type="match status" value="1"/>
</dbReference>
<dbReference type="InterPro" id="IPR002477">
    <property type="entry name" value="Peptidoglycan-bd-like"/>
</dbReference>
<evidence type="ECO:0000256" key="3">
    <source>
        <dbReference type="ARBA" id="ARBA00022670"/>
    </source>
</evidence>
<sequence length="418" mass="47455">MNYSTTEIKQLQSLLKKLSFNPGPIDGVLGSQTQTALEQFQIANNLTPSKELDSQTYEALQKYLLGYQEYEIKQDDTLSKIAKNFNTTINSILTANPNISLNNIKEGEIITIPYNFDIVDTNIDYTYDILEKDLTALKKRYPFIEVSTSGKSVLDKNLYSVKLGNGPNKVFYNGSHHAIEWITTPLLMKFIENFSKAYSKNKTIKGYNPKDIWDQSTIYIMPMVNPDGVDLVLNGLQEDNPYYDDLIKWNNGSTDFSKNWSANIRGVDLNHNYDASWELSKEAESLYGIDGPGPTRYSGEYPESEPESKAVVEFTRSLDPRLVLAYHSQGEVIYWNYMNMAPPEAKDIGKSFSEVSGYLLDEPTGITSYSGYKDWFIKEYKRPGYTVEVGKGVNPLPISQFDKIYNDNEELLLLASVI</sequence>
<keyword evidence="11" id="KW-1185">Reference proteome</keyword>
<dbReference type="Pfam" id="PF00246">
    <property type="entry name" value="Peptidase_M14"/>
    <property type="match status" value="1"/>
</dbReference>